<dbReference type="GO" id="GO:0098797">
    <property type="term" value="C:plasma membrane protein complex"/>
    <property type="evidence" value="ECO:0007669"/>
    <property type="project" value="TreeGrafter"/>
</dbReference>
<dbReference type="OrthoDB" id="8703302at2"/>
<comment type="caution">
    <text evidence="13">The sequence shown here is derived from an EMBL/GenBank/DDBJ whole genome shotgun (WGS) entry which is preliminary data.</text>
</comment>
<evidence type="ECO:0000256" key="4">
    <source>
        <dbReference type="ARBA" id="ARBA00022475"/>
    </source>
</evidence>
<proteinExistence type="inferred from homology"/>
<keyword evidence="6 11" id="KW-0812">Transmembrane</keyword>
<dbReference type="GO" id="GO:0015031">
    <property type="term" value="P:protein transport"/>
    <property type="evidence" value="ECO:0007669"/>
    <property type="project" value="UniProtKB-KW"/>
</dbReference>
<accession>A0A4V2KDC3</accession>
<protein>
    <submittedName>
        <fullName evidence="13">Energy transducer TonB</fullName>
    </submittedName>
</protein>
<dbReference type="InterPro" id="IPR006260">
    <property type="entry name" value="TonB/TolA_C"/>
</dbReference>
<comment type="similarity">
    <text evidence="2">Belongs to the TonB family.</text>
</comment>
<dbReference type="InterPro" id="IPR051045">
    <property type="entry name" value="TonB-dependent_transducer"/>
</dbReference>
<keyword evidence="14" id="KW-1185">Reference proteome</keyword>
<keyword evidence="3" id="KW-0813">Transport</keyword>
<dbReference type="PANTHER" id="PTHR33446:SF2">
    <property type="entry name" value="PROTEIN TONB"/>
    <property type="match status" value="1"/>
</dbReference>
<dbReference type="Proteomes" id="UP000292639">
    <property type="component" value="Unassembled WGS sequence"/>
</dbReference>
<dbReference type="AlphaFoldDB" id="A0A4V2KDC3"/>
<dbReference type="NCBIfam" id="TIGR01352">
    <property type="entry name" value="tonB_Cterm"/>
    <property type="match status" value="1"/>
</dbReference>
<dbReference type="PROSITE" id="PS52015">
    <property type="entry name" value="TONB_CTD"/>
    <property type="match status" value="1"/>
</dbReference>
<organism evidence="13 14">
    <name type="scientific">Stutzerimonas kirkiae</name>
    <dbReference type="NCBI Taxonomy" id="2211392"/>
    <lineage>
        <taxon>Bacteria</taxon>
        <taxon>Pseudomonadati</taxon>
        <taxon>Pseudomonadota</taxon>
        <taxon>Gammaproteobacteria</taxon>
        <taxon>Pseudomonadales</taxon>
        <taxon>Pseudomonadaceae</taxon>
        <taxon>Stutzerimonas</taxon>
    </lineage>
</organism>
<evidence type="ECO:0000256" key="9">
    <source>
        <dbReference type="ARBA" id="ARBA00023136"/>
    </source>
</evidence>
<feature type="domain" description="TonB C-terminal" evidence="12">
    <location>
        <begin position="167"/>
        <end position="262"/>
    </location>
</feature>
<evidence type="ECO:0000256" key="2">
    <source>
        <dbReference type="ARBA" id="ARBA00006555"/>
    </source>
</evidence>
<keyword evidence="8 11" id="KW-1133">Transmembrane helix</keyword>
<evidence type="ECO:0000259" key="12">
    <source>
        <dbReference type="PROSITE" id="PS52015"/>
    </source>
</evidence>
<feature type="compositionally biased region" description="Low complexity" evidence="10">
    <location>
        <begin position="83"/>
        <end position="93"/>
    </location>
</feature>
<evidence type="ECO:0000256" key="8">
    <source>
        <dbReference type="ARBA" id="ARBA00022989"/>
    </source>
</evidence>
<feature type="compositionally biased region" description="Basic and acidic residues" evidence="10">
    <location>
        <begin position="109"/>
        <end position="123"/>
    </location>
</feature>
<evidence type="ECO:0000313" key="14">
    <source>
        <dbReference type="Proteomes" id="UP000292639"/>
    </source>
</evidence>
<evidence type="ECO:0000256" key="11">
    <source>
        <dbReference type="SAM" id="Phobius"/>
    </source>
</evidence>
<comment type="subcellular location">
    <subcellularLocation>
        <location evidence="1">Cell inner membrane</location>
        <topology evidence="1">Single-pass membrane protein</topology>
        <orientation evidence="1">Periplasmic side</orientation>
    </subcellularLocation>
</comment>
<evidence type="ECO:0000256" key="10">
    <source>
        <dbReference type="SAM" id="MobiDB-lite"/>
    </source>
</evidence>
<dbReference type="GO" id="GO:0031992">
    <property type="term" value="F:energy transducer activity"/>
    <property type="evidence" value="ECO:0007669"/>
    <property type="project" value="TreeGrafter"/>
</dbReference>
<evidence type="ECO:0000256" key="6">
    <source>
        <dbReference type="ARBA" id="ARBA00022692"/>
    </source>
</evidence>
<name>A0A4V2KDC3_9GAMM</name>
<dbReference type="PRINTS" id="PR01217">
    <property type="entry name" value="PRICHEXTENSN"/>
</dbReference>
<dbReference type="GO" id="GO:0055085">
    <property type="term" value="P:transmembrane transport"/>
    <property type="evidence" value="ECO:0007669"/>
    <property type="project" value="InterPro"/>
</dbReference>
<keyword evidence="9 11" id="KW-0472">Membrane</keyword>
<keyword evidence="5" id="KW-0997">Cell inner membrane</keyword>
<keyword evidence="4" id="KW-1003">Cell membrane</keyword>
<dbReference type="SUPFAM" id="SSF74653">
    <property type="entry name" value="TolA/TonB C-terminal domain"/>
    <property type="match status" value="1"/>
</dbReference>
<feature type="compositionally biased region" description="Polar residues" evidence="10">
    <location>
        <begin position="133"/>
        <end position="142"/>
    </location>
</feature>
<evidence type="ECO:0000313" key="13">
    <source>
        <dbReference type="EMBL" id="TBU98564.1"/>
    </source>
</evidence>
<evidence type="ECO:0000256" key="5">
    <source>
        <dbReference type="ARBA" id="ARBA00022519"/>
    </source>
</evidence>
<evidence type="ECO:0000256" key="3">
    <source>
        <dbReference type="ARBA" id="ARBA00022448"/>
    </source>
</evidence>
<evidence type="ECO:0000256" key="7">
    <source>
        <dbReference type="ARBA" id="ARBA00022927"/>
    </source>
</evidence>
<dbReference type="EMBL" id="QJUP01000004">
    <property type="protein sequence ID" value="TBU98564.1"/>
    <property type="molecule type" value="Genomic_DNA"/>
</dbReference>
<dbReference type="Gene3D" id="3.30.1150.10">
    <property type="match status" value="1"/>
</dbReference>
<gene>
    <name evidence="13" type="ORF">DNJ96_04820</name>
</gene>
<keyword evidence="7" id="KW-0653">Protein transport</keyword>
<dbReference type="PANTHER" id="PTHR33446">
    <property type="entry name" value="PROTEIN TONB-RELATED"/>
    <property type="match status" value="1"/>
</dbReference>
<feature type="region of interest" description="Disordered" evidence="10">
    <location>
        <begin position="56"/>
        <end position="144"/>
    </location>
</feature>
<feature type="compositionally biased region" description="Pro residues" evidence="10">
    <location>
        <begin position="56"/>
        <end position="72"/>
    </location>
</feature>
<feature type="transmembrane region" description="Helical" evidence="11">
    <location>
        <begin position="12"/>
        <end position="32"/>
    </location>
</feature>
<sequence length="262" mass="29166">MSNQPYKLSLWAGSLVLVLGLHIGLAIWSLYWKPEVTEVEMPPLAMMIELAPLPAAPKPAPPTPPKPVQPPEPIEEPEPEPLPKLAEAPKPKIAVPPPPKPKPKKERPKPRPEIKPEPKKEPEPEQPQEPETQEASQSQPSANRFDDRLATTEQGESAPITSNAEPTWQSRLLAHLNRYKRYPDDARRRGHEGVVRLRFVVDAKGNVLSYELVGNSGSSSLNRATEQMIRRAQPLPAPPEELLKNGTLEVLAPFVYSLERGR</sequence>
<reference evidence="13 14" key="1">
    <citation type="submission" date="2018-06" db="EMBL/GenBank/DDBJ databases">
        <title>Three novel Pseudomonas species isolated from symptomatic oak.</title>
        <authorList>
            <person name="Bueno-Gonzalez V."/>
            <person name="Brady C."/>
        </authorList>
    </citation>
    <scope>NUCLEOTIDE SEQUENCE [LARGE SCALE GENOMIC DNA]</scope>
    <source>
        <strain evidence="13 14">P17C</strain>
    </source>
</reference>
<dbReference type="RefSeq" id="WP_131183744.1">
    <property type="nucleotide sequence ID" value="NZ_QJUO01000006.1"/>
</dbReference>
<dbReference type="Pfam" id="PF03544">
    <property type="entry name" value="TonB_C"/>
    <property type="match status" value="1"/>
</dbReference>
<evidence type="ECO:0000256" key="1">
    <source>
        <dbReference type="ARBA" id="ARBA00004383"/>
    </source>
</evidence>
<dbReference type="InterPro" id="IPR037682">
    <property type="entry name" value="TonB_C"/>
</dbReference>